<dbReference type="EMBL" id="GBXM01083373">
    <property type="protein sequence ID" value="JAH25204.1"/>
    <property type="molecule type" value="Transcribed_RNA"/>
</dbReference>
<sequence>MAVLSFPPLMAASVNRTSFLKSCSPMCVPLYRLSHSACIVGAGLGLGVQYVAMAPRLSSMCLIPALNKSICQVFIL</sequence>
<protein>
    <submittedName>
        <fullName evidence="1">Uncharacterized protein</fullName>
    </submittedName>
</protein>
<evidence type="ECO:0000313" key="1">
    <source>
        <dbReference type="EMBL" id="JAH25204.1"/>
    </source>
</evidence>
<proteinExistence type="predicted"/>
<reference evidence="1" key="2">
    <citation type="journal article" date="2015" name="Fish Shellfish Immunol.">
        <title>Early steps in the European eel (Anguilla anguilla)-Vibrio vulnificus interaction in the gills: Role of the RtxA13 toxin.</title>
        <authorList>
            <person name="Callol A."/>
            <person name="Pajuelo D."/>
            <person name="Ebbesson L."/>
            <person name="Teles M."/>
            <person name="MacKenzie S."/>
            <person name="Amaro C."/>
        </authorList>
    </citation>
    <scope>NUCLEOTIDE SEQUENCE</scope>
</reference>
<organism evidence="1">
    <name type="scientific">Anguilla anguilla</name>
    <name type="common">European freshwater eel</name>
    <name type="synonym">Muraena anguilla</name>
    <dbReference type="NCBI Taxonomy" id="7936"/>
    <lineage>
        <taxon>Eukaryota</taxon>
        <taxon>Metazoa</taxon>
        <taxon>Chordata</taxon>
        <taxon>Craniata</taxon>
        <taxon>Vertebrata</taxon>
        <taxon>Euteleostomi</taxon>
        <taxon>Actinopterygii</taxon>
        <taxon>Neopterygii</taxon>
        <taxon>Teleostei</taxon>
        <taxon>Anguilliformes</taxon>
        <taxon>Anguillidae</taxon>
        <taxon>Anguilla</taxon>
    </lineage>
</organism>
<dbReference type="AlphaFoldDB" id="A0A0E9R7V4"/>
<name>A0A0E9R7V4_ANGAN</name>
<reference evidence="1" key="1">
    <citation type="submission" date="2014-11" db="EMBL/GenBank/DDBJ databases">
        <authorList>
            <person name="Amaro Gonzalez C."/>
        </authorList>
    </citation>
    <scope>NUCLEOTIDE SEQUENCE</scope>
</reference>
<accession>A0A0E9R7V4</accession>